<organism evidence="1">
    <name type="scientific">Geobacter metallireducens</name>
    <dbReference type="NCBI Taxonomy" id="28232"/>
    <lineage>
        <taxon>Bacteria</taxon>
        <taxon>Pseudomonadati</taxon>
        <taxon>Thermodesulfobacteriota</taxon>
        <taxon>Desulfuromonadia</taxon>
        <taxon>Geobacterales</taxon>
        <taxon>Geobacteraceae</taxon>
        <taxon>Geobacter</taxon>
    </lineage>
</organism>
<sequence length="71" mass="7973">MEVNLRGLRNLLTKRTDEIEKSVAGTGYLAKTVIGVGTFLLDNEGNLDLLTARQRATFEKFLKPLLEAPRR</sequence>
<reference evidence="1" key="1">
    <citation type="journal article" date="2020" name="mSystems">
        <title>Genome- and Community-Level Interaction Insights into Carbon Utilization and Element Cycling Functions of Hydrothermarchaeota in Hydrothermal Sediment.</title>
        <authorList>
            <person name="Zhou Z."/>
            <person name="Liu Y."/>
            <person name="Xu W."/>
            <person name="Pan J."/>
            <person name="Luo Z.H."/>
            <person name="Li M."/>
        </authorList>
    </citation>
    <scope>NUCLEOTIDE SEQUENCE [LARGE SCALE GENOMIC DNA]</scope>
    <source>
        <strain evidence="1">SpSt-349</strain>
    </source>
</reference>
<dbReference type="AlphaFoldDB" id="A0A831U3E6"/>
<name>A0A831U3E6_GEOME</name>
<gene>
    <name evidence="1" type="ORF">ENQ87_14270</name>
</gene>
<dbReference type="EMBL" id="DSOV01000064">
    <property type="protein sequence ID" value="HEN43508.1"/>
    <property type="molecule type" value="Genomic_DNA"/>
</dbReference>
<comment type="caution">
    <text evidence="1">The sequence shown here is derived from an EMBL/GenBank/DDBJ whole genome shotgun (WGS) entry which is preliminary data.</text>
</comment>
<accession>A0A831U3E6</accession>
<proteinExistence type="predicted"/>
<evidence type="ECO:0000313" key="1">
    <source>
        <dbReference type="EMBL" id="HEN43508.1"/>
    </source>
</evidence>
<protein>
    <submittedName>
        <fullName evidence="1">Uncharacterized protein</fullName>
    </submittedName>
</protein>